<organism evidence="1 2">
    <name type="scientific">Zarea fungicola</name>
    <dbReference type="NCBI Taxonomy" id="93591"/>
    <lineage>
        <taxon>Eukaryota</taxon>
        <taxon>Fungi</taxon>
        <taxon>Dikarya</taxon>
        <taxon>Ascomycota</taxon>
        <taxon>Pezizomycotina</taxon>
        <taxon>Sordariomycetes</taxon>
        <taxon>Hypocreomycetidae</taxon>
        <taxon>Hypocreales</taxon>
        <taxon>Cordycipitaceae</taxon>
        <taxon>Zarea</taxon>
    </lineage>
</organism>
<sequence length="179" mass="18746">MKKALKAEQEGGGAAGLENQLVGEDKHAGLGQEVGVDSIGLEDGEDLAVDHVEHGLPGLLVDSLEAEGGGIDGEVVGTGGEPNLEELLGACCRVGDNIVINGQMGRRRRRGKGIVARDGGVLDHCRGWIARAIVAAETLRRLLERVGPQESGDSMALAEPAAMRLREEEERVINVSGGR</sequence>
<accession>A0ACC1MCU7</accession>
<proteinExistence type="predicted"/>
<gene>
    <name evidence="1" type="ORF">NQ176_g10945</name>
</gene>
<keyword evidence="2" id="KW-1185">Reference proteome</keyword>
<reference evidence="1" key="1">
    <citation type="submission" date="2022-08" db="EMBL/GenBank/DDBJ databases">
        <title>Genome Sequence of Lecanicillium fungicola.</title>
        <authorList>
            <person name="Buettner E."/>
        </authorList>
    </citation>
    <scope>NUCLEOTIDE SEQUENCE</scope>
    <source>
        <strain evidence="1">Babe33</strain>
    </source>
</reference>
<evidence type="ECO:0000313" key="1">
    <source>
        <dbReference type="EMBL" id="KAJ2962266.1"/>
    </source>
</evidence>
<comment type="caution">
    <text evidence="1">The sequence shown here is derived from an EMBL/GenBank/DDBJ whole genome shotgun (WGS) entry which is preliminary data.</text>
</comment>
<name>A0ACC1MCU7_9HYPO</name>
<dbReference type="EMBL" id="JANJQO010003295">
    <property type="protein sequence ID" value="KAJ2962266.1"/>
    <property type="molecule type" value="Genomic_DNA"/>
</dbReference>
<evidence type="ECO:0000313" key="2">
    <source>
        <dbReference type="Proteomes" id="UP001143910"/>
    </source>
</evidence>
<dbReference type="Proteomes" id="UP001143910">
    <property type="component" value="Unassembled WGS sequence"/>
</dbReference>
<protein>
    <submittedName>
        <fullName evidence="1">Uncharacterized protein</fullName>
    </submittedName>
</protein>